<comment type="similarity">
    <text evidence="2">Belongs to the tweety family.</text>
</comment>
<evidence type="ECO:0000313" key="16">
    <source>
        <dbReference type="Proteomes" id="UP001055712"/>
    </source>
</evidence>
<dbReference type="GO" id="GO:0034707">
    <property type="term" value="C:chloride channel complex"/>
    <property type="evidence" value="ECO:0007669"/>
    <property type="project" value="UniProtKB-KW"/>
</dbReference>
<feature type="transmembrane region" description="Helical" evidence="14">
    <location>
        <begin position="234"/>
        <end position="255"/>
    </location>
</feature>
<comment type="subcellular location">
    <subcellularLocation>
        <location evidence="1">Cell membrane</location>
        <topology evidence="1">Multi-pass membrane protein</topology>
    </subcellularLocation>
</comment>
<dbReference type="EMBL" id="SIDB01000011">
    <property type="protein sequence ID" value="KAI3426214.1"/>
    <property type="molecule type" value="Genomic_DNA"/>
</dbReference>
<feature type="transmembrane region" description="Helical" evidence="14">
    <location>
        <begin position="100"/>
        <end position="121"/>
    </location>
</feature>
<evidence type="ECO:0000256" key="12">
    <source>
        <dbReference type="ARBA" id="ARBA00023303"/>
    </source>
</evidence>
<dbReference type="GO" id="GO:0072320">
    <property type="term" value="F:volume-sensitive chloride channel activity"/>
    <property type="evidence" value="ECO:0007669"/>
    <property type="project" value="TreeGrafter"/>
</dbReference>
<evidence type="ECO:0000256" key="10">
    <source>
        <dbReference type="ARBA" id="ARBA00023180"/>
    </source>
</evidence>
<protein>
    <submittedName>
        <fullName evidence="15">Uncharacterized protein</fullName>
    </submittedName>
</protein>
<proteinExistence type="inferred from homology"/>
<keyword evidence="16" id="KW-1185">Reference proteome</keyword>
<keyword evidence="4" id="KW-1003">Cell membrane</keyword>
<comment type="caution">
    <text evidence="15">The sequence shown here is derived from an EMBL/GenBank/DDBJ whole genome shotgun (WGS) entry which is preliminary data.</text>
</comment>
<evidence type="ECO:0000256" key="13">
    <source>
        <dbReference type="SAM" id="MobiDB-lite"/>
    </source>
</evidence>
<evidence type="ECO:0000256" key="9">
    <source>
        <dbReference type="ARBA" id="ARBA00023173"/>
    </source>
</evidence>
<feature type="transmembrane region" description="Helical" evidence="14">
    <location>
        <begin position="262"/>
        <end position="284"/>
    </location>
</feature>
<dbReference type="GO" id="GO:0005229">
    <property type="term" value="F:intracellularly calcium-gated chloride channel activity"/>
    <property type="evidence" value="ECO:0007669"/>
    <property type="project" value="TreeGrafter"/>
</dbReference>
<evidence type="ECO:0000313" key="15">
    <source>
        <dbReference type="EMBL" id="KAI3426214.1"/>
    </source>
</evidence>
<dbReference type="Proteomes" id="UP001055712">
    <property type="component" value="Unassembled WGS sequence"/>
</dbReference>
<dbReference type="OrthoDB" id="10588148at2759"/>
<keyword evidence="9" id="KW-0869">Chloride channel</keyword>
<evidence type="ECO:0000256" key="3">
    <source>
        <dbReference type="ARBA" id="ARBA00022448"/>
    </source>
</evidence>
<dbReference type="InterPro" id="IPR006990">
    <property type="entry name" value="Tweety"/>
</dbReference>
<evidence type="ECO:0000256" key="1">
    <source>
        <dbReference type="ARBA" id="ARBA00004651"/>
    </source>
</evidence>
<dbReference type="PANTHER" id="PTHR12424:SF8">
    <property type="entry name" value="PROTEIN TWEETY"/>
    <property type="match status" value="1"/>
</dbReference>
<feature type="transmembrane region" description="Helical" evidence="14">
    <location>
        <begin position="423"/>
        <end position="444"/>
    </location>
</feature>
<keyword evidence="8 14" id="KW-0472">Membrane</keyword>
<reference evidence="15" key="2">
    <citation type="submission" date="2020-11" db="EMBL/GenBank/DDBJ databases">
        <authorList>
            <person name="Cecchin M."/>
            <person name="Marcolungo L."/>
            <person name="Rossato M."/>
            <person name="Girolomoni L."/>
            <person name="Cosentino E."/>
            <person name="Cuine S."/>
            <person name="Li-Beisson Y."/>
            <person name="Delledonne M."/>
            <person name="Ballottari M."/>
        </authorList>
    </citation>
    <scope>NUCLEOTIDE SEQUENCE</scope>
    <source>
        <strain evidence="15">211/11P</strain>
        <tissue evidence="15">Whole cell</tissue>
    </source>
</reference>
<sequence length="631" mass="65288">MRALRAELTRASRLAVLHLPLAKDPASLEQLDIANWQGYIQGSLLPHIAGPAVALIVALAFLLTFIAWRLVKCCTCCACVRGPQRKGHKAHKLLTSRKAVWLKASAAAAAAGILAGGVYGVTQVQADMVDSGLAAIDAVTAFIDHALTAGSATVAASQALDSQLMAVRDGLVALGPGAAGLAIDDAHASLAGFLSFDSDLSTIRTSTVDRVESAIEDYSPTAHMADKWRAVGLYIAYGVLAGLAVMASFAMLVDWPAPTKPLVLIFLLLLLLAWIIVLALTAVLRVGNDVCMNVEDKVQELVSGISLGGSSGGGGVAALVQYYLFGTGGTVFSVLNSAVGLDVPGQLVQANATLLELQEAVDSTPALSSLSSDVALVTALFANVSASVDALGLALSYETFHPVWTGVKAYVCCELLNSVGCTWTALIVTASFGLTLILLAFIWIGRMDKLQAFGCCHFYSARDYSLEGECADAGCRAGPAVLPEKAGPKSSGTFLESISCPQSPIMARREAPVQPPSSPKTAAATASAPQAGRVGPAPLFHSLATGVPVPGPARMYPPVPEVQSVPSKPNAAYRPPSPQPPPAVAITSSSFPFNSGGSFVASESELQVEAHRAAELAGRALSMVCPVYGLC</sequence>
<evidence type="ECO:0000256" key="5">
    <source>
        <dbReference type="ARBA" id="ARBA00022692"/>
    </source>
</evidence>
<evidence type="ECO:0000256" key="14">
    <source>
        <dbReference type="SAM" id="Phobius"/>
    </source>
</evidence>
<reference evidence="15" key="1">
    <citation type="journal article" date="2019" name="Plant J.">
        <title>Chlorella vulgaris genome assembly and annotation reveals the molecular basis for metabolic acclimation to high light conditions.</title>
        <authorList>
            <person name="Cecchin M."/>
            <person name="Marcolungo L."/>
            <person name="Rossato M."/>
            <person name="Girolomoni L."/>
            <person name="Cosentino E."/>
            <person name="Cuine S."/>
            <person name="Li-Beisson Y."/>
            <person name="Delledonne M."/>
            <person name="Ballottari M."/>
        </authorList>
    </citation>
    <scope>NUCLEOTIDE SEQUENCE</scope>
    <source>
        <strain evidence="15">211/11P</strain>
    </source>
</reference>
<dbReference type="GO" id="GO:0005886">
    <property type="term" value="C:plasma membrane"/>
    <property type="evidence" value="ECO:0007669"/>
    <property type="project" value="UniProtKB-SubCell"/>
</dbReference>
<dbReference type="AlphaFoldDB" id="A0A9D4TI76"/>
<gene>
    <name evidence="15" type="ORF">D9Q98_008590</name>
</gene>
<evidence type="ECO:0000256" key="6">
    <source>
        <dbReference type="ARBA" id="ARBA00022989"/>
    </source>
</evidence>
<accession>A0A9D4TI76</accession>
<keyword evidence="6 14" id="KW-1133">Transmembrane helix</keyword>
<keyword evidence="12" id="KW-0407">Ion channel</keyword>
<name>A0A9D4TI76_CHLVU</name>
<evidence type="ECO:0000256" key="4">
    <source>
        <dbReference type="ARBA" id="ARBA00022475"/>
    </source>
</evidence>
<organism evidence="15 16">
    <name type="scientific">Chlorella vulgaris</name>
    <name type="common">Green alga</name>
    <dbReference type="NCBI Taxonomy" id="3077"/>
    <lineage>
        <taxon>Eukaryota</taxon>
        <taxon>Viridiplantae</taxon>
        <taxon>Chlorophyta</taxon>
        <taxon>core chlorophytes</taxon>
        <taxon>Trebouxiophyceae</taxon>
        <taxon>Chlorellales</taxon>
        <taxon>Chlorellaceae</taxon>
        <taxon>Chlorella clade</taxon>
        <taxon>Chlorella</taxon>
    </lineage>
</organism>
<keyword evidence="5 14" id="KW-0812">Transmembrane</keyword>
<dbReference type="PANTHER" id="PTHR12424">
    <property type="entry name" value="TWEETY-RELATED"/>
    <property type="match status" value="1"/>
</dbReference>
<feature type="compositionally biased region" description="Low complexity" evidence="13">
    <location>
        <begin position="519"/>
        <end position="530"/>
    </location>
</feature>
<evidence type="ECO:0000256" key="7">
    <source>
        <dbReference type="ARBA" id="ARBA00023065"/>
    </source>
</evidence>
<keyword evidence="7" id="KW-0406">Ion transport</keyword>
<feature type="transmembrane region" description="Helical" evidence="14">
    <location>
        <begin position="52"/>
        <end position="80"/>
    </location>
</feature>
<evidence type="ECO:0000256" key="2">
    <source>
        <dbReference type="ARBA" id="ARBA00009849"/>
    </source>
</evidence>
<keyword evidence="11" id="KW-0868">Chloride</keyword>
<feature type="region of interest" description="Disordered" evidence="13">
    <location>
        <begin position="508"/>
        <end position="530"/>
    </location>
</feature>
<keyword evidence="3" id="KW-0813">Transport</keyword>
<keyword evidence="10" id="KW-0325">Glycoprotein</keyword>
<evidence type="ECO:0000256" key="11">
    <source>
        <dbReference type="ARBA" id="ARBA00023214"/>
    </source>
</evidence>
<feature type="region of interest" description="Disordered" evidence="13">
    <location>
        <begin position="560"/>
        <end position="584"/>
    </location>
</feature>
<evidence type="ECO:0000256" key="8">
    <source>
        <dbReference type="ARBA" id="ARBA00023136"/>
    </source>
</evidence>